<accession>F6F396</accession>
<dbReference type="GO" id="GO:0004493">
    <property type="term" value="F:methylmalonyl-CoA epimerase activity"/>
    <property type="evidence" value="ECO:0007669"/>
    <property type="project" value="TreeGrafter"/>
</dbReference>
<gene>
    <name evidence="3" type="ORF">Sphch_3309</name>
</gene>
<dbReference type="AlphaFoldDB" id="F6F396"/>
<dbReference type="InterPro" id="IPR051785">
    <property type="entry name" value="MMCE/EMCE_epimerase"/>
</dbReference>
<dbReference type="EMBL" id="CP002799">
    <property type="protein sequence ID" value="AEG50908.1"/>
    <property type="molecule type" value="Genomic_DNA"/>
</dbReference>
<dbReference type="InterPro" id="IPR029068">
    <property type="entry name" value="Glyas_Bleomycin-R_OHBP_Dase"/>
</dbReference>
<dbReference type="GO" id="GO:0046491">
    <property type="term" value="P:L-methylmalonyl-CoA metabolic process"/>
    <property type="evidence" value="ECO:0007669"/>
    <property type="project" value="TreeGrafter"/>
</dbReference>
<feature type="domain" description="VOC" evidence="2">
    <location>
        <begin position="2"/>
        <end position="148"/>
    </location>
</feature>
<evidence type="ECO:0000313" key="4">
    <source>
        <dbReference type="Proteomes" id="UP000007150"/>
    </source>
</evidence>
<reference evidence="3 4" key="1">
    <citation type="submission" date="2011-05" db="EMBL/GenBank/DDBJ databases">
        <title>Complete sequence of chromosome 2 of Sphingobium chlorophenolicum L-1.</title>
        <authorList>
            <consortium name="US DOE Joint Genome Institute"/>
            <person name="Lucas S."/>
            <person name="Han J."/>
            <person name="Lapidus A."/>
            <person name="Cheng J.-F."/>
            <person name="Goodwin L."/>
            <person name="Pitluck S."/>
            <person name="Peters L."/>
            <person name="Daligault H."/>
            <person name="Han C."/>
            <person name="Tapia R."/>
            <person name="Land M."/>
            <person name="Hauser L."/>
            <person name="Kyrpides N."/>
            <person name="Ivanova N."/>
            <person name="Pagani I."/>
            <person name="Turner P."/>
            <person name="Copley S."/>
            <person name="Woyke T."/>
        </authorList>
    </citation>
    <scope>NUCLEOTIDE SEQUENCE [LARGE SCALE GENOMIC DNA]</scope>
    <source>
        <strain evidence="3 4">L-1</strain>
    </source>
</reference>
<proteinExistence type="predicted"/>
<evidence type="ECO:0000259" key="2">
    <source>
        <dbReference type="PROSITE" id="PS51819"/>
    </source>
</evidence>
<sequence>MKFHHMCIMVSDIDEALALWRDVMGFQVIQRRITPDGEMVDQKTMDDIVRVKDAQFEMTLLMNAEGTMMEINRTITPKLVVTPRSELGYDRTGIRELGLEVSDIDHWFEKIRAAGYETQTEYVWNAGVFGRSFLFFDQDGNLIQLFERSPDVQLEEQPVLD</sequence>
<dbReference type="Pfam" id="PF00903">
    <property type="entry name" value="Glyoxalase"/>
    <property type="match status" value="1"/>
</dbReference>
<keyword evidence="1" id="KW-0479">Metal-binding</keyword>
<dbReference type="RefSeq" id="WP_013849138.1">
    <property type="nucleotide sequence ID" value="NC_015594.1"/>
</dbReference>
<dbReference type="Proteomes" id="UP000007150">
    <property type="component" value="Chromosome 2"/>
</dbReference>
<dbReference type="InterPro" id="IPR004360">
    <property type="entry name" value="Glyas_Fos-R_dOase_dom"/>
</dbReference>
<dbReference type="SUPFAM" id="SSF54593">
    <property type="entry name" value="Glyoxalase/Bleomycin resistance protein/Dihydroxybiphenyl dioxygenase"/>
    <property type="match status" value="1"/>
</dbReference>
<keyword evidence="4" id="KW-1185">Reference proteome</keyword>
<protein>
    <submittedName>
        <fullName evidence="3">Glyoxalase/bleomycin resistance protein/dioxygenase</fullName>
    </submittedName>
</protein>
<dbReference type="GO" id="GO:0051213">
    <property type="term" value="F:dioxygenase activity"/>
    <property type="evidence" value="ECO:0007669"/>
    <property type="project" value="UniProtKB-KW"/>
</dbReference>
<dbReference type="PANTHER" id="PTHR43048">
    <property type="entry name" value="METHYLMALONYL-COA EPIMERASE"/>
    <property type="match status" value="1"/>
</dbReference>
<dbReference type="GO" id="GO:0046872">
    <property type="term" value="F:metal ion binding"/>
    <property type="evidence" value="ECO:0007669"/>
    <property type="project" value="UniProtKB-KW"/>
</dbReference>
<dbReference type="HOGENOM" id="CLU_1642633_0_0_5"/>
<name>F6F396_SPHCR</name>
<dbReference type="Gene3D" id="3.10.180.10">
    <property type="entry name" value="2,3-Dihydroxybiphenyl 1,2-Dioxygenase, domain 1"/>
    <property type="match status" value="1"/>
</dbReference>
<evidence type="ECO:0000256" key="1">
    <source>
        <dbReference type="ARBA" id="ARBA00022723"/>
    </source>
</evidence>
<keyword evidence="3" id="KW-0560">Oxidoreductase</keyword>
<organism evidence="3 4">
    <name type="scientific">Sphingobium chlorophenolicum L-1</name>
    <dbReference type="NCBI Taxonomy" id="690566"/>
    <lineage>
        <taxon>Bacteria</taxon>
        <taxon>Pseudomonadati</taxon>
        <taxon>Pseudomonadota</taxon>
        <taxon>Alphaproteobacteria</taxon>
        <taxon>Sphingomonadales</taxon>
        <taxon>Sphingomonadaceae</taxon>
        <taxon>Sphingobium</taxon>
    </lineage>
</organism>
<dbReference type="PANTHER" id="PTHR43048:SF3">
    <property type="entry name" value="METHYLMALONYL-COA EPIMERASE, MITOCHONDRIAL"/>
    <property type="match status" value="1"/>
</dbReference>
<evidence type="ECO:0000313" key="3">
    <source>
        <dbReference type="EMBL" id="AEG50908.1"/>
    </source>
</evidence>
<dbReference type="KEGG" id="sch:Sphch_3309"/>
<dbReference type="InterPro" id="IPR037523">
    <property type="entry name" value="VOC_core"/>
</dbReference>
<dbReference type="PROSITE" id="PS51819">
    <property type="entry name" value="VOC"/>
    <property type="match status" value="1"/>
</dbReference>
<keyword evidence="3" id="KW-0223">Dioxygenase</keyword>